<keyword evidence="3" id="KW-1185">Reference proteome</keyword>
<feature type="region of interest" description="Disordered" evidence="1">
    <location>
        <begin position="31"/>
        <end position="55"/>
    </location>
</feature>
<feature type="compositionally biased region" description="Basic and acidic residues" evidence="1">
    <location>
        <begin position="33"/>
        <end position="49"/>
    </location>
</feature>
<dbReference type="AlphaFoldDB" id="A0A484LQV8"/>
<name>A0A484LQV8_9ASTE</name>
<evidence type="ECO:0000313" key="3">
    <source>
        <dbReference type="Proteomes" id="UP000595140"/>
    </source>
</evidence>
<reference evidence="2 3" key="1">
    <citation type="submission" date="2018-04" db="EMBL/GenBank/DDBJ databases">
        <authorList>
            <person name="Vogel A."/>
        </authorList>
    </citation>
    <scope>NUCLEOTIDE SEQUENCE [LARGE SCALE GENOMIC DNA]</scope>
</reference>
<dbReference type="OrthoDB" id="2272416at2759"/>
<organism evidence="2 3">
    <name type="scientific">Cuscuta campestris</name>
    <dbReference type="NCBI Taxonomy" id="132261"/>
    <lineage>
        <taxon>Eukaryota</taxon>
        <taxon>Viridiplantae</taxon>
        <taxon>Streptophyta</taxon>
        <taxon>Embryophyta</taxon>
        <taxon>Tracheophyta</taxon>
        <taxon>Spermatophyta</taxon>
        <taxon>Magnoliopsida</taxon>
        <taxon>eudicotyledons</taxon>
        <taxon>Gunneridae</taxon>
        <taxon>Pentapetalae</taxon>
        <taxon>asterids</taxon>
        <taxon>lamiids</taxon>
        <taxon>Solanales</taxon>
        <taxon>Convolvulaceae</taxon>
        <taxon>Cuscuteae</taxon>
        <taxon>Cuscuta</taxon>
        <taxon>Cuscuta subgen. Grammica</taxon>
        <taxon>Cuscuta sect. Cleistogrammica</taxon>
    </lineage>
</organism>
<evidence type="ECO:0000313" key="2">
    <source>
        <dbReference type="EMBL" id="VFQ78649.1"/>
    </source>
</evidence>
<gene>
    <name evidence="2" type="ORF">CCAM_LOCUS20425</name>
</gene>
<proteinExistence type="predicted"/>
<accession>A0A484LQV8</accession>
<evidence type="ECO:0008006" key="4">
    <source>
        <dbReference type="Google" id="ProtNLM"/>
    </source>
</evidence>
<sequence length="170" mass="19346">MTLEQLLVHLRVREEGLAGENKVIVAKANVVEHPPKEGSSKGTKKDTKKLGPKGGVTKTKFAGKCYNYGISSHRSSECRKKPQKKKKLKEEALCSELNSMDLYAVVAEVNLDVAYDWWKHARENIPDPVPWAALEPLSKEEYVLEHFIEAKREEFLKLTQGEITLSEYRH</sequence>
<evidence type="ECO:0000256" key="1">
    <source>
        <dbReference type="SAM" id="MobiDB-lite"/>
    </source>
</evidence>
<protein>
    <recommendedName>
        <fullName evidence="4">Retrotransposon gag domain-containing protein</fullName>
    </recommendedName>
</protein>
<dbReference type="Proteomes" id="UP000595140">
    <property type="component" value="Unassembled WGS sequence"/>
</dbReference>
<dbReference type="EMBL" id="OOIL02001822">
    <property type="protein sequence ID" value="VFQ78649.1"/>
    <property type="molecule type" value="Genomic_DNA"/>
</dbReference>